<protein>
    <recommendedName>
        <fullName evidence="1">DUF5689 domain-containing protein</fullName>
    </recommendedName>
</protein>
<proteinExistence type="predicted"/>
<accession>A0A060RAV7</accession>
<dbReference type="eggNOG" id="COG4085">
    <property type="taxonomic scope" value="Bacteria"/>
</dbReference>
<dbReference type="InterPro" id="IPR043744">
    <property type="entry name" value="DUF5689"/>
</dbReference>
<organism evidence="2 3">
    <name type="scientific">Mucinivorans hirudinis</name>
    <dbReference type="NCBI Taxonomy" id="1433126"/>
    <lineage>
        <taxon>Bacteria</taxon>
        <taxon>Pseudomonadati</taxon>
        <taxon>Bacteroidota</taxon>
        <taxon>Bacteroidia</taxon>
        <taxon>Bacteroidales</taxon>
        <taxon>Rikenellaceae</taxon>
        <taxon>Mucinivorans</taxon>
    </lineage>
</organism>
<evidence type="ECO:0000259" key="1">
    <source>
        <dbReference type="Pfam" id="PF18942"/>
    </source>
</evidence>
<sequence length="195" mass="21943">MLIEHLDEGYVRGDWVVSGSVTTSDEAGNFYNSLFIEDESGALEMRFSFYDSYKIYAVGQVVSIELFDKILARENGQLYVNLGNFAMSSLAMQRQNYFKPLSPQIITIDQINESMVGRYVEICGGEFVNGGDGFWSGEQRFAVASRNINVYTSPLASFAYEFLPRGKVDLRGIVTQYNGRFQLKLSSLEQVVPSK</sequence>
<dbReference type="EMBL" id="HG934468">
    <property type="protein sequence ID" value="CDN30903.1"/>
    <property type="molecule type" value="Genomic_DNA"/>
</dbReference>
<dbReference type="AlphaFoldDB" id="A0A060RAV7"/>
<reference evidence="2 3" key="1">
    <citation type="journal article" date="2015" name="Genome Announc.">
        <title>Complete Genome Sequence of the Novel Leech Symbiont Mucinivorans hirudinis M3T.</title>
        <authorList>
            <person name="Nelson M.C."/>
            <person name="Bomar L."/>
            <person name="Graf J."/>
        </authorList>
    </citation>
    <scope>NUCLEOTIDE SEQUENCE [LARGE SCALE GENOMIC DNA]</scope>
    <source>
        <strain evidence="3">M3</strain>
    </source>
</reference>
<feature type="domain" description="DUF5689" evidence="1">
    <location>
        <begin position="11"/>
        <end position="189"/>
    </location>
</feature>
<evidence type="ECO:0000313" key="3">
    <source>
        <dbReference type="Proteomes" id="UP000027616"/>
    </source>
</evidence>
<dbReference type="STRING" id="1433126.BN938_0799"/>
<keyword evidence="3" id="KW-1185">Reference proteome</keyword>
<dbReference type="Proteomes" id="UP000027616">
    <property type="component" value="Chromosome I"/>
</dbReference>
<dbReference type="Pfam" id="PF18942">
    <property type="entry name" value="DUF5689"/>
    <property type="match status" value="1"/>
</dbReference>
<dbReference type="KEGG" id="rbc:BN938_0799"/>
<gene>
    <name evidence="2" type="ORF">BN938_0799</name>
</gene>
<dbReference type="HOGENOM" id="CLU_1394989_0_0_10"/>
<evidence type="ECO:0000313" key="2">
    <source>
        <dbReference type="EMBL" id="CDN30903.1"/>
    </source>
</evidence>
<name>A0A060RAV7_9BACT</name>